<dbReference type="PANTHER" id="PTHR11358">
    <property type="entry name" value="ARGINASE/AGMATINASE"/>
    <property type="match status" value="1"/>
</dbReference>
<dbReference type="EMBL" id="CP136864">
    <property type="protein sequence ID" value="WOJ94570.1"/>
    <property type="molecule type" value="Genomic_DNA"/>
</dbReference>
<dbReference type="SUPFAM" id="SSF52768">
    <property type="entry name" value="Arginase/deacetylase"/>
    <property type="match status" value="1"/>
</dbReference>
<keyword evidence="6" id="KW-0732">Signal</keyword>
<dbReference type="Pfam" id="PF00491">
    <property type="entry name" value="Arginase"/>
    <property type="match status" value="1"/>
</dbReference>
<evidence type="ECO:0000256" key="4">
    <source>
        <dbReference type="RuleBase" id="RU003684"/>
    </source>
</evidence>
<dbReference type="InterPro" id="IPR023696">
    <property type="entry name" value="Ureohydrolase_dom_sf"/>
</dbReference>
<keyword evidence="8" id="KW-1185">Reference proteome</keyword>
<evidence type="ECO:0000256" key="5">
    <source>
        <dbReference type="SAM" id="MobiDB-lite"/>
    </source>
</evidence>
<dbReference type="Proteomes" id="UP001626537">
    <property type="component" value="Chromosome"/>
</dbReference>
<dbReference type="CDD" id="cd09990">
    <property type="entry name" value="Agmatinase-like"/>
    <property type="match status" value="1"/>
</dbReference>
<dbReference type="InterPro" id="IPR006035">
    <property type="entry name" value="Ureohydrolase"/>
</dbReference>
<organism evidence="7 8">
    <name type="scientific">Congregibacter variabilis</name>
    <dbReference type="NCBI Taxonomy" id="3081200"/>
    <lineage>
        <taxon>Bacteria</taxon>
        <taxon>Pseudomonadati</taxon>
        <taxon>Pseudomonadota</taxon>
        <taxon>Gammaproteobacteria</taxon>
        <taxon>Cellvibrionales</taxon>
        <taxon>Halieaceae</taxon>
        <taxon>Congregibacter</taxon>
    </lineage>
</organism>
<evidence type="ECO:0000256" key="2">
    <source>
        <dbReference type="ARBA" id="ARBA00022723"/>
    </source>
</evidence>
<evidence type="ECO:0000313" key="8">
    <source>
        <dbReference type="Proteomes" id="UP001626537"/>
    </source>
</evidence>
<sequence length="487" mass="53326">MIYPVKPALVATLLLSLATAPLIADEEMPEIPGELQSILETLPSEKLEYLMEEGEDFTGTWEKLFVRLRGKSAGEVEAFVDAMQYLESASKFNPETDMASIPLNTEAEDFNGWKLMNPKALATQREPGPIHLSYYASSRSGGVQTFAGAPLAIYPEDLIAGDVEVAIVGAPLDMGTYYRGQRFGPQAMRTGYYRGGNDMATMVNPSKVLSIVDYGDIAIDNMSTEISVHHVRERVAEIAATGAIPFIVGGDHSLEYPDIAGLADVHGKGSFGVVHFDSHFDAGKGQAHYITHGQPVYRAIKEGHVKAENFIQVGLRGPWPGDWGFEWMRNNGMRYHPMAEVEKKGWKEVMEDALREAREGTEKLFISFDVDVLDPAFVPGTGTPVPGGLTMREAIPIVRALCTESDLIGFEIVELDPLLDNTYRSALNANYIMHACLTGIAMRKTGITDGSYLSELSTEDQQPKAGKRGLKAGDTEEIDPDYGRSQP</sequence>
<accession>A0ABZ0I5Y6</accession>
<proteinExistence type="inferred from homology"/>
<evidence type="ECO:0000256" key="6">
    <source>
        <dbReference type="SAM" id="SignalP"/>
    </source>
</evidence>
<feature type="chain" id="PRO_5045623818" evidence="6">
    <location>
        <begin position="25"/>
        <end position="487"/>
    </location>
</feature>
<evidence type="ECO:0000256" key="1">
    <source>
        <dbReference type="ARBA" id="ARBA00009227"/>
    </source>
</evidence>
<keyword evidence="2" id="KW-0479">Metal-binding</keyword>
<dbReference type="PANTHER" id="PTHR11358:SF26">
    <property type="entry name" value="GUANIDINO ACID HYDROLASE, MITOCHONDRIAL"/>
    <property type="match status" value="1"/>
</dbReference>
<evidence type="ECO:0000313" key="7">
    <source>
        <dbReference type="EMBL" id="WOJ94570.1"/>
    </source>
</evidence>
<dbReference type="PROSITE" id="PS51409">
    <property type="entry name" value="ARGINASE_2"/>
    <property type="match status" value="1"/>
</dbReference>
<feature type="region of interest" description="Disordered" evidence="5">
    <location>
        <begin position="455"/>
        <end position="487"/>
    </location>
</feature>
<evidence type="ECO:0000256" key="3">
    <source>
        <dbReference type="ARBA" id="ARBA00022801"/>
    </source>
</evidence>
<dbReference type="RefSeq" id="WP_407349207.1">
    <property type="nucleotide sequence ID" value="NZ_CP136864.1"/>
</dbReference>
<reference evidence="7 8" key="1">
    <citation type="submission" date="2023-10" db="EMBL/GenBank/DDBJ databases">
        <title>Two novel species belonging to the OM43/NOR5 clade.</title>
        <authorList>
            <person name="Park M."/>
        </authorList>
    </citation>
    <scope>NUCLEOTIDE SEQUENCE [LARGE SCALE GENOMIC DNA]</scope>
    <source>
        <strain evidence="7 8">IMCC43200</strain>
    </source>
</reference>
<dbReference type="PROSITE" id="PS01053">
    <property type="entry name" value="ARGINASE_1"/>
    <property type="match status" value="1"/>
</dbReference>
<protein>
    <submittedName>
        <fullName evidence="7">Agmatinase family protein</fullName>
    </submittedName>
</protein>
<name>A0ABZ0I5Y6_9GAMM</name>
<keyword evidence="3 4" id="KW-0378">Hydrolase</keyword>
<comment type="similarity">
    <text evidence="1">Belongs to the arginase family. Agmatinase subfamily.</text>
</comment>
<gene>
    <name evidence="7" type="ORF">R0135_05245</name>
</gene>
<feature type="signal peptide" evidence="6">
    <location>
        <begin position="1"/>
        <end position="24"/>
    </location>
</feature>
<dbReference type="PRINTS" id="PR00116">
    <property type="entry name" value="ARGINASE"/>
</dbReference>
<dbReference type="InterPro" id="IPR020855">
    <property type="entry name" value="Ureohydrolase_Mn_BS"/>
</dbReference>
<dbReference type="Gene3D" id="3.40.800.10">
    <property type="entry name" value="Ureohydrolase domain"/>
    <property type="match status" value="1"/>
</dbReference>